<dbReference type="CDD" id="cd22611">
    <property type="entry name" value="Kunitz_eppin"/>
    <property type="match status" value="1"/>
</dbReference>
<dbReference type="SUPFAM" id="SSF57362">
    <property type="entry name" value="BPTI-like"/>
    <property type="match status" value="1"/>
</dbReference>
<dbReference type="PANTHER" id="PTHR46751">
    <property type="entry name" value="EPPIN"/>
    <property type="match status" value="1"/>
</dbReference>
<protein>
    <recommendedName>
        <fullName evidence="9">Eppin</fullName>
    </recommendedName>
    <alternativeName>
        <fullName evidence="10">Epididymal protease inhibitor</fullName>
    </alternativeName>
    <alternativeName>
        <fullName evidence="11">Serine protease inhibitor-like with Kunitz and WAP domains 1</fullName>
    </alternativeName>
</protein>
<accession>A0A8C9AUT3</accession>
<keyword evidence="5" id="KW-0722">Serine protease inhibitor</keyword>
<dbReference type="PRINTS" id="PR00759">
    <property type="entry name" value="BASICPTASE"/>
</dbReference>
<evidence type="ECO:0000256" key="3">
    <source>
        <dbReference type="ARBA" id="ARBA00022690"/>
    </source>
</evidence>
<evidence type="ECO:0000256" key="2">
    <source>
        <dbReference type="ARBA" id="ARBA00022525"/>
    </source>
</evidence>
<keyword evidence="16" id="KW-1185">Reference proteome</keyword>
<dbReference type="InterPro" id="IPR036645">
    <property type="entry name" value="Elafin-like_sf"/>
</dbReference>
<keyword evidence="3" id="KW-0646">Protease inhibitor</keyword>
<comment type="subunit">
    <text evidence="8">Monomer. Homodimer. Homomultimers. Interacts with SEMG1 (via 164-283 AA). Interacts with LTF. Found in a complex with LTF, CLU, EPPIN and SEMG1.</text>
</comment>
<sequence>MKSSGLLSLMVLCILFMNVLGPGLSEQFFSKRCPRVKEQCEFKERDLCTSDRQCPDRKKCCLSSCGRKCLDVEHDICTMPKKSGPCMALFLRWWYAKENNTCSLFVYGGCLGNDNNFQTKATCLNFCQKRHFS</sequence>
<evidence type="ECO:0000313" key="15">
    <source>
        <dbReference type="Ensembl" id="ENSPSMP00000035998.1"/>
    </source>
</evidence>
<evidence type="ECO:0000256" key="10">
    <source>
        <dbReference type="ARBA" id="ARBA00076201"/>
    </source>
</evidence>
<keyword evidence="4 12" id="KW-0732">Signal</keyword>
<evidence type="ECO:0000256" key="11">
    <source>
        <dbReference type="ARBA" id="ARBA00079073"/>
    </source>
</evidence>
<dbReference type="FunFam" id="4.10.410.10:FF:000015">
    <property type="entry name" value="WAP four-disulfide core domain 6A"/>
    <property type="match status" value="1"/>
</dbReference>
<dbReference type="SMART" id="SM00131">
    <property type="entry name" value="KU"/>
    <property type="match status" value="1"/>
</dbReference>
<keyword evidence="6" id="KW-1015">Disulfide bond</keyword>
<dbReference type="PROSITE" id="PS00280">
    <property type="entry name" value="BPTI_KUNITZ_1"/>
    <property type="match status" value="1"/>
</dbReference>
<evidence type="ECO:0000256" key="4">
    <source>
        <dbReference type="ARBA" id="ARBA00022729"/>
    </source>
</evidence>
<dbReference type="Pfam" id="PF00095">
    <property type="entry name" value="WAP"/>
    <property type="match status" value="1"/>
</dbReference>
<dbReference type="GeneTree" id="ENSGT00940000156753"/>
<dbReference type="InterPro" id="IPR008197">
    <property type="entry name" value="WAP_dom"/>
</dbReference>
<organism evidence="15 16">
    <name type="scientific">Prolemur simus</name>
    <name type="common">Greater bamboo lemur</name>
    <name type="synonym">Hapalemur simus</name>
    <dbReference type="NCBI Taxonomy" id="1328070"/>
    <lineage>
        <taxon>Eukaryota</taxon>
        <taxon>Metazoa</taxon>
        <taxon>Chordata</taxon>
        <taxon>Craniata</taxon>
        <taxon>Vertebrata</taxon>
        <taxon>Euteleostomi</taxon>
        <taxon>Mammalia</taxon>
        <taxon>Eutheria</taxon>
        <taxon>Euarchontoglires</taxon>
        <taxon>Primates</taxon>
        <taxon>Strepsirrhini</taxon>
        <taxon>Lemuriformes</taxon>
        <taxon>Lemuridae</taxon>
        <taxon>Prolemur</taxon>
    </lineage>
</organism>
<dbReference type="PROSITE" id="PS50279">
    <property type="entry name" value="BPTI_KUNITZ_2"/>
    <property type="match status" value="1"/>
</dbReference>
<dbReference type="InterPro" id="IPR036880">
    <property type="entry name" value="Kunitz_BPTI_sf"/>
</dbReference>
<evidence type="ECO:0000256" key="8">
    <source>
        <dbReference type="ARBA" id="ARBA00066283"/>
    </source>
</evidence>
<name>A0A8C9AUT3_PROSS</name>
<evidence type="ECO:0000259" key="14">
    <source>
        <dbReference type="PROSITE" id="PS51390"/>
    </source>
</evidence>
<comment type="function">
    <text evidence="7">Serine protease inhibitor that plays an essential role in male reproduction and fertility. Modulates the hydrolysis of SEMG1 by KLK3/PSA (a serine protease), provides antimicrobial protection for spermatozoa in the ejaculate coagulum, and binds SEMG1 thereby inhibiting sperm motility.</text>
</comment>
<feature type="domain" description="BPTI/Kunitz inhibitor" evidence="13">
    <location>
        <begin position="77"/>
        <end position="127"/>
    </location>
</feature>
<dbReference type="SUPFAM" id="SSF57256">
    <property type="entry name" value="Elafin-like"/>
    <property type="match status" value="1"/>
</dbReference>
<reference evidence="15" key="1">
    <citation type="submission" date="2025-08" db="UniProtKB">
        <authorList>
            <consortium name="Ensembl"/>
        </authorList>
    </citation>
    <scope>IDENTIFICATION</scope>
</reference>
<evidence type="ECO:0000259" key="13">
    <source>
        <dbReference type="PROSITE" id="PS50279"/>
    </source>
</evidence>
<dbReference type="AlphaFoldDB" id="A0A8C9AUT3"/>
<dbReference type="GO" id="GO:0004867">
    <property type="term" value="F:serine-type endopeptidase inhibitor activity"/>
    <property type="evidence" value="ECO:0007669"/>
    <property type="project" value="UniProtKB-KW"/>
</dbReference>
<dbReference type="Ensembl" id="ENSPSMT00000041468.1">
    <property type="protein sequence ID" value="ENSPSMP00000035998.1"/>
    <property type="gene ID" value="ENSPSMG00000024761.1"/>
</dbReference>
<feature type="chain" id="PRO_5034754492" description="Eppin" evidence="12">
    <location>
        <begin position="26"/>
        <end position="133"/>
    </location>
</feature>
<feature type="signal peptide" evidence="12">
    <location>
        <begin position="1"/>
        <end position="25"/>
    </location>
</feature>
<dbReference type="Gene3D" id="4.10.410.10">
    <property type="entry name" value="Pancreatic trypsin inhibitor Kunitz domain"/>
    <property type="match status" value="1"/>
</dbReference>
<evidence type="ECO:0000256" key="6">
    <source>
        <dbReference type="ARBA" id="ARBA00023157"/>
    </source>
</evidence>
<feature type="domain" description="WAP" evidence="14">
    <location>
        <begin position="25"/>
        <end position="73"/>
    </location>
</feature>
<evidence type="ECO:0000256" key="1">
    <source>
        <dbReference type="ARBA" id="ARBA00004613"/>
    </source>
</evidence>
<evidence type="ECO:0000256" key="5">
    <source>
        <dbReference type="ARBA" id="ARBA00022900"/>
    </source>
</evidence>
<dbReference type="Pfam" id="PF00014">
    <property type="entry name" value="Kunitz_BPTI"/>
    <property type="match status" value="1"/>
</dbReference>
<dbReference type="GO" id="GO:0005615">
    <property type="term" value="C:extracellular space"/>
    <property type="evidence" value="ECO:0007669"/>
    <property type="project" value="TreeGrafter"/>
</dbReference>
<evidence type="ECO:0000256" key="12">
    <source>
        <dbReference type="SAM" id="SignalP"/>
    </source>
</evidence>
<dbReference type="PROSITE" id="PS51390">
    <property type="entry name" value="WAP"/>
    <property type="match status" value="1"/>
</dbReference>
<dbReference type="PANTHER" id="PTHR46751:SF2">
    <property type="entry name" value="EPPIN"/>
    <property type="match status" value="1"/>
</dbReference>
<reference evidence="15" key="2">
    <citation type="submission" date="2025-09" db="UniProtKB">
        <authorList>
            <consortium name="Ensembl"/>
        </authorList>
    </citation>
    <scope>IDENTIFICATION</scope>
</reference>
<proteinExistence type="predicted"/>
<dbReference type="Proteomes" id="UP000694414">
    <property type="component" value="Unplaced"/>
</dbReference>
<evidence type="ECO:0000256" key="7">
    <source>
        <dbReference type="ARBA" id="ARBA00054082"/>
    </source>
</evidence>
<dbReference type="InterPro" id="IPR002223">
    <property type="entry name" value="Kunitz_BPTI"/>
</dbReference>
<evidence type="ECO:0000256" key="9">
    <source>
        <dbReference type="ARBA" id="ARBA00069370"/>
    </source>
</evidence>
<dbReference type="SMART" id="SM00217">
    <property type="entry name" value="WAP"/>
    <property type="match status" value="1"/>
</dbReference>
<dbReference type="Gene3D" id="4.10.75.10">
    <property type="entry name" value="Elafin-like"/>
    <property type="match status" value="1"/>
</dbReference>
<comment type="subcellular location">
    <subcellularLocation>
        <location evidence="1">Secreted</location>
    </subcellularLocation>
</comment>
<dbReference type="InterPro" id="IPR020901">
    <property type="entry name" value="Prtase_inh_Kunz-CS"/>
</dbReference>
<keyword evidence="2" id="KW-0964">Secreted</keyword>
<evidence type="ECO:0000313" key="16">
    <source>
        <dbReference type="Proteomes" id="UP000694414"/>
    </source>
</evidence>
<dbReference type="FunFam" id="4.10.75.10:FF:000004">
    <property type="entry name" value="WAP four-disulfide core domain 6A"/>
    <property type="match status" value="1"/>
</dbReference>
<dbReference type="InterPro" id="IPR051388">
    <property type="entry name" value="Serpin_venom_toxin"/>
</dbReference>